<evidence type="ECO:0000313" key="4">
    <source>
        <dbReference type="Proteomes" id="UP000789595"/>
    </source>
</evidence>
<dbReference type="EMBL" id="CAKKNE010000002">
    <property type="protein sequence ID" value="CAH0367265.1"/>
    <property type="molecule type" value="Genomic_DNA"/>
</dbReference>
<dbReference type="GO" id="GO:0005737">
    <property type="term" value="C:cytoplasm"/>
    <property type="evidence" value="ECO:0007669"/>
    <property type="project" value="TreeGrafter"/>
</dbReference>
<keyword evidence="4" id="KW-1185">Reference proteome</keyword>
<accession>A0A8J2S9W7</accession>
<dbReference type="InterPro" id="IPR032675">
    <property type="entry name" value="LRR_dom_sf"/>
</dbReference>
<dbReference type="PANTHER" id="PTHR48051:SF27">
    <property type="entry name" value="LEUCINE-RICH REPEAT-CONTAINING PROTEIN 40"/>
    <property type="match status" value="1"/>
</dbReference>
<dbReference type="InterPro" id="IPR050216">
    <property type="entry name" value="LRR_domain-containing"/>
</dbReference>
<dbReference type="PANTHER" id="PTHR48051">
    <property type="match status" value="1"/>
</dbReference>
<protein>
    <submittedName>
        <fullName evidence="3">Uncharacterized protein</fullName>
    </submittedName>
</protein>
<gene>
    <name evidence="3" type="ORF">PECAL_2P02790</name>
</gene>
<dbReference type="Gene3D" id="3.80.10.10">
    <property type="entry name" value="Ribonuclease Inhibitor"/>
    <property type="match status" value="1"/>
</dbReference>
<evidence type="ECO:0000256" key="2">
    <source>
        <dbReference type="ARBA" id="ARBA00022737"/>
    </source>
</evidence>
<keyword evidence="2" id="KW-0677">Repeat</keyword>
<comment type="caution">
    <text evidence="3">The sequence shown here is derived from an EMBL/GenBank/DDBJ whole genome shotgun (WGS) entry which is preliminary data.</text>
</comment>
<sequence>MGCAASKAPPKRDPVEELIEEVHAQQGRESGGGVTLDLSAAPASADAPAGKLAELGLSLKGKVPDAAWACVGVLPCVEINQCVTTLSLKGNHLGSLSPKLAQLSALRVLDVSENGLTALPEGVAALEALEVLDNRIEVLPALDLPEFTTLNAGGNPIKALPDLSRCPKLRVLIVDDCGLVSVHRSFTPANHPKLERLVVSGNPGLDAKARAKIDVFAATTTANGGWVRG</sequence>
<organism evidence="3 4">
    <name type="scientific">Pelagomonas calceolata</name>
    <dbReference type="NCBI Taxonomy" id="35677"/>
    <lineage>
        <taxon>Eukaryota</taxon>
        <taxon>Sar</taxon>
        <taxon>Stramenopiles</taxon>
        <taxon>Ochrophyta</taxon>
        <taxon>Pelagophyceae</taxon>
        <taxon>Pelagomonadales</taxon>
        <taxon>Pelagomonadaceae</taxon>
        <taxon>Pelagomonas</taxon>
    </lineage>
</organism>
<name>A0A8J2S9W7_9STRA</name>
<dbReference type="SUPFAM" id="SSF52058">
    <property type="entry name" value="L domain-like"/>
    <property type="match status" value="1"/>
</dbReference>
<evidence type="ECO:0000256" key="1">
    <source>
        <dbReference type="ARBA" id="ARBA00022614"/>
    </source>
</evidence>
<proteinExistence type="predicted"/>
<dbReference type="Proteomes" id="UP000789595">
    <property type="component" value="Unassembled WGS sequence"/>
</dbReference>
<dbReference type="OrthoDB" id="1394818at2759"/>
<evidence type="ECO:0000313" key="3">
    <source>
        <dbReference type="EMBL" id="CAH0367265.1"/>
    </source>
</evidence>
<reference evidence="3" key="1">
    <citation type="submission" date="2021-11" db="EMBL/GenBank/DDBJ databases">
        <authorList>
            <consortium name="Genoscope - CEA"/>
            <person name="William W."/>
        </authorList>
    </citation>
    <scope>NUCLEOTIDE SEQUENCE</scope>
</reference>
<keyword evidence="1" id="KW-0433">Leucine-rich repeat</keyword>
<dbReference type="SMART" id="SM00364">
    <property type="entry name" value="LRR_BAC"/>
    <property type="match status" value="3"/>
</dbReference>
<dbReference type="AlphaFoldDB" id="A0A8J2S9W7"/>